<dbReference type="InterPro" id="IPR051346">
    <property type="entry name" value="OTU_Deubiquitinase"/>
</dbReference>
<evidence type="ECO:0000313" key="12">
    <source>
        <dbReference type="Proteomes" id="UP000006906"/>
    </source>
</evidence>
<dbReference type="InterPro" id="IPR027417">
    <property type="entry name" value="P-loop_NTPase"/>
</dbReference>
<feature type="region of interest" description="Disordered" evidence="8">
    <location>
        <begin position="2948"/>
        <end position="2988"/>
    </location>
</feature>
<dbReference type="InterPro" id="IPR022105">
    <property type="entry name" value="DUF3645"/>
</dbReference>
<evidence type="ECO:0000256" key="8">
    <source>
        <dbReference type="SAM" id="MobiDB-lite"/>
    </source>
</evidence>
<evidence type="ECO:0000256" key="5">
    <source>
        <dbReference type="ARBA" id="ARBA00022801"/>
    </source>
</evidence>
<comment type="catalytic activity">
    <reaction evidence="1">
        <text>Thiol-dependent hydrolysis of ester, thioester, amide, peptide and isopeptide bonds formed by the C-terminal Gly of ubiquitin (a 76-residue protein attached to proteins as an intracellular targeting signal).</text>
        <dbReference type="EC" id="3.4.19.12"/>
    </reaction>
</comment>
<feature type="compositionally biased region" description="Basic and acidic residues" evidence="8">
    <location>
        <begin position="2974"/>
        <end position="2987"/>
    </location>
</feature>
<dbReference type="Proteomes" id="UP000006906">
    <property type="component" value="Chromosome 16"/>
</dbReference>
<evidence type="ECO:0000256" key="6">
    <source>
        <dbReference type="ARBA" id="ARBA00022807"/>
    </source>
</evidence>
<name>A0A2K3CSY6_CHLRE</name>
<feature type="domain" description="DUF3645" evidence="10">
    <location>
        <begin position="2434"/>
        <end position="2465"/>
    </location>
</feature>
<keyword evidence="4" id="KW-0833">Ubl conjugation pathway</keyword>
<feature type="compositionally biased region" description="Polar residues" evidence="8">
    <location>
        <begin position="1726"/>
        <end position="1735"/>
    </location>
</feature>
<evidence type="ECO:0000256" key="3">
    <source>
        <dbReference type="ARBA" id="ARBA00022670"/>
    </source>
</evidence>
<dbReference type="PANTHER" id="PTHR13367">
    <property type="entry name" value="UBIQUITIN THIOESTERASE"/>
    <property type="match status" value="1"/>
</dbReference>
<sequence>MAKVSNVAAPSAAGWCEDSALLHAIYDFPHLSAAAHQQDATASGLAELFAKFVAQLPLASGSGELSATSDASFTSFSSSCWADLTPDDRTSLAATANYITSDQQVTWFADFGCALLATGALGGDTGEALAVCEDLRPQPDHITLHVVASECWRFEAHGSPGGSVQHTAKPAAGPDNAPTVWSCGNTIPKSGLPCVLGIMHELITKSCNAKAKDGQKSFQRTPAFIVEVAGLALQRLWEQEQDDGGGRGGTGVASQLPQPRGGTTDVGQHTGHDTVRNTCWPLVRAVVQVSLQSMRLCGPQQQPDLLFRRAMAHMDLWLLRRQVQCLSSPAAAATPIALTAAMHMLHATAAKAANLAAEGEDVSAFVSACDMSRSEVERVAAERAWQAAEQQSLPDVDSPDALGEMALPAGVLPGLPPAQRTAGGLEAALQRAQANLGSAPLLKPGAAFVDMQQMLESALWSKPAGDATAQLVLRSVERELFTRVTALLPAGSSSRPQLSDATLEALEAVVDGYRDALHAFLQTPAAQSAMQPDVRSRELLVVWCAYCLAHDSVARRHPLVREYGPALQFEDLRHLVLSDRPAVDALLAVAAYLNQQQQCGGPPLFSLRDGGSGTFDFAERFAGQDSLLQQILARERADAAARVDAHWGEVQQQKGDLAKARQELASLQVTEQSLRTQLSRADYYSWEYDHTKTRINSNLSAQSSCTSRISSLEKPPAPVLQPLPAANGLARRWLFFLHMPPAFRCLSRLSFLGQQVLLPRPLDGRSPQLAAVYAAVSVQLPPTSVVAYYNERRAVRAYISIPTQTFDGKDGAVMLYASGEPPQKVGPTSIDHYNSPADGVWYPDSLEPHLFWSGTGSAADSGCGLPTCFNPFARVDVTTVEEFFTVRLPGKAAVLQWAAHQHGTGETTPRERGNMALANQESCPTELLSKSEFLQFGRMRAHPLQQLRNLCEVLRRQDQALPLTGPAVQLLLRQLLFHVGPIHISTAGSSSTARSRHPQLLWRTGWEQPGDVLDTLCAELGALADTLDGKVRDHDAILLLGEVAAYLADWHAPCGAVARRFAVITMREADRLQAELDAAAGIAGDDRRVSELLARQVRWRVMALLCYGAGPLAPAGSSTGQKHQAADVAVMVRLMVQICHGLTFQDDPAKLKELQLLRARAHNVMASRVERLRELISGREDAVLTAAVASVLERTPASLNWYELIYPTLAQQPPAASYQAEGSDGRLYSINILDGTVLFDGCPPSRLPKEIVQHPLYVRTFGSFNFEVAFAGGTEQGGGTEMVLQTLRKVRGRLYDFRLCAAAASEQSVQLVITEVDAENGSERLELLDAGADSSCRGWGEQLPVRLRELHSHWLSRQRGVLVLRPRSFQEHDCAYLAKCLPGSGSSASSLRLPISAATPSKYDCRRVPLHKQSQHWLELLSLLLIEGQAAAEAAAAQSALLDRLVLLRGSKVVDSILAKFEDPRFIHTFISVSSGEASFELPRCGLEFSMEQQAPGAGQQQLGAHQASCCQLLSRNYTGYRLRRVQQLAERCNTGGGATGTVTYTLPEFRQYLVLERIPQPSVAPVGAQRAEVLVLVPAGVVASRVWDANGDGSNVTGVEALVCITLPARSSDSIKVQCYEVHGRFGHMRAGTRLARLQLAALYAATSTLLPEPGSRCTGAQMAMELLRQCWINRPLGAAEAEQLAAVERLGGHLAPGLHLLAHDLAASAAQLMHLHAASAAGTLPSSSATQTAGAVGGSAAPGTGSGNTSALDAHDRTVMPRLCADHAHAYAARWRAAEEDLPPGWGVNPRLLLTPIEEERTLGRLLPCKGPPAWRRQRHFQLISVLEVAPAIPTTFVKETEAELQSLLLVPPGRSAIAPAPYPLAASHVPLRPLEADMHAELRESWEAHHLQPDLAAYGVKPGCLERVRGLKGTTTAHRRSLEAHLLRQLALVPVTVGCHGSSLRLLRAGAAAPEAGPLDLMRVAVRPELVAEFNPFLSREAAQELQQRMGMWLQLCVLEDRLGRVEALAAAREAGDDCLPQLVQELGVHRTWDAAAHPEWLVFEVESQLQIRPQQYTVARMLMEGGDGPIAQLNMGEGKTRVILPMLVLALADGKRVVSLAFLSTLLDEAYAYLHGALCAGVLGRKLFTMPFHRDIELTPARVLRMRAALAHCMQGRGVLLVAPEHRLSLELKWKELLLDHTQDCMAAAEAVSASPGLRQQVVTQLAALLRDPVLSILDESDELLHHRYQLIYACGGKAPLVSFEARTGAIRAVFDSIAFLSNSGELLLPHASRVLEPPMTSSPDEDAPSGGTMDPVAAAATAGMFCGLRLLPGPDLEAALPAFHEQLARHVLDHLPFEFQKMANLLDPEMKERVVACITGTNTSAEEALGEELMAKLTGPGGGSGLYEFVLALRGLLGCGILRHGLTLRKQVDYGIDRRKASTASSATRARTRMAVPYGAAHTPSERSEFAQPDVALLLTHLAYRYDGLTLPECTAAVDRLLHGLGKEAAADHYREWLELSVDSIPHDELARFADVNQLDASSSSQMAAMHRHLRRNTAVVDFWLRFCVLPAETRQYPQRLGASAWDLAAAGARVMGFSGTNDNYRLLPLRVHQAVPEDAALKATNGRMLDVIINCTRGFHTLPSVEDSGGVPVWQSLLQMALDTGAHAVQDCGALMAGTSNRRAAVFLLAGPRLQRLQQLGFRGVTYFDEAARGWVVLEHTGRCLPRASSPLQEHENFVLYDEARCRGADLKLQRSAVGLLTLGPRVCKDKLMQAAGRLRQLGRGQALRFAATADIAARVVEYAAASGAAGGAAAAVAAAAGPRAVDVLAWVMGNTVDANLHGVAQWAAQGLHFATTLGAPERSVQDEVLGLRELYASSKAPHPVGNVVAAAAKQARLRRGSGAGGSTNSCAAAARAAAGSRGRPATAGDADSSLCIGSTAAAAAKIVDELEQLAARYGEGHSVRAGSGADEECERELEQEEEEEQEVEKQPPKQKPRLETDWPSYSTACTASTLVQLQAATAHGTLQPLSTAVDWLDSQDPTQPMDAVPWSDKVYVTQNYLHAIADPPDDQPLNDYLRPVGWLLVLAGGEVVLLSEREADQLLAAAWHAAAKGAAAAGRSGAAAADGPLLVSLAYAWQAVAFPAQAKTPLLVTNLGMAAAGITQAPATAWAQLKERLGVRQLINVRVFAGETSYRVRPGLAGAALGNGNAKLEAAAVEAELRRLVQGRRPQVQQLLVMRGRQSQMSRSDLEKAVEGLQLQL</sequence>
<dbReference type="GO" id="GO:0006508">
    <property type="term" value="P:proteolysis"/>
    <property type="evidence" value="ECO:0007669"/>
    <property type="project" value="UniProtKB-KW"/>
</dbReference>
<dbReference type="STRING" id="3055.A0A2K3CSY6"/>
<dbReference type="Gramene" id="PNW71371">
    <property type="protein sequence ID" value="PNW71371"/>
    <property type="gene ID" value="CHLRE_16g651450v5"/>
</dbReference>
<dbReference type="GO" id="GO:0004843">
    <property type="term" value="F:cysteine-type deubiquitinase activity"/>
    <property type="evidence" value="ECO:0007669"/>
    <property type="project" value="UniProtKB-EC"/>
</dbReference>
<dbReference type="Pfam" id="PF12359">
    <property type="entry name" value="DUF3645"/>
    <property type="match status" value="1"/>
</dbReference>
<dbReference type="EMBL" id="CM008977">
    <property type="protein sequence ID" value="PNW71371.1"/>
    <property type="molecule type" value="Genomic_DNA"/>
</dbReference>
<evidence type="ECO:0000256" key="2">
    <source>
        <dbReference type="ARBA" id="ARBA00012759"/>
    </source>
</evidence>
<proteinExistence type="predicted"/>
<reference evidence="11 12" key="1">
    <citation type="journal article" date="2007" name="Science">
        <title>The Chlamydomonas genome reveals the evolution of key animal and plant functions.</title>
        <authorList>
            <person name="Merchant S.S."/>
            <person name="Prochnik S.E."/>
            <person name="Vallon O."/>
            <person name="Harris E.H."/>
            <person name="Karpowicz S.J."/>
            <person name="Witman G.B."/>
            <person name="Terry A."/>
            <person name="Salamov A."/>
            <person name="Fritz-Laylin L.K."/>
            <person name="Marechal-Drouard L."/>
            <person name="Marshall W.F."/>
            <person name="Qu L.H."/>
            <person name="Nelson D.R."/>
            <person name="Sanderfoot A.A."/>
            <person name="Spalding M.H."/>
            <person name="Kapitonov V.V."/>
            <person name="Ren Q."/>
            <person name="Ferris P."/>
            <person name="Lindquist E."/>
            <person name="Shapiro H."/>
            <person name="Lucas S.M."/>
            <person name="Grimwood J."/>
            <person name="Schmutz J."/>
            <person name="Cardol P."/>
            <person name="Cerutti H."/>
            <person name="Chanfreau G."/>
            <person name="Chen C.L."/>
            <person name="Cognat V."/>
            <person name="Croft M.T."/>
            <person name="Dent R."/>
            <person name="Dutcher S."/>
            <person name="Fernandez E."/>
            <person name="Fukuzawa H."/>
            <person name="Gonzalez-Ballester D."/>
            <person name="Gonzalez-Halphen D."/>
            <person name="Hallmann A."/>
            <person name="Hanikenne M."/>
            <person name="Hippler M."/>
            <person name="Inwood W."/>
            <person name="Jabbari K."/>
            <person name="Kalanon M."/>
            <person name="Kuras R."/>
            <person name="Lefebvre P.A."/>
            <person name="Lemaire S.D."/>
            <person name="Lobanov A.V."/>
            <person name="Lohr M."/>
            <person name="Manuell A."/>
            <person name="Meier I."/>
            <person name="Mets L."/>
            <person name="Mittag M."/>
            <person name="Mittelmeier T."/>
            <person name="Moroney J.V."/>
            <person name="Moseley J."/>
            <person name="Napoli C."/>
            <person name="Nedelcu A.M."/>
            <person name="Niyogi K."/>
            <person name="Novoselov S.V."/>
            <person name="Paulsen I.T."/>
            <person name="Pazour G."/>
            <person name="Purton S."/>
            <person name="Ral J.P."/>
            <person name="Riano-Pachon D.M."/>
            <person name="Riekhof W."/>
            <person name="Rymarquis L."/>
            <person name="Schroda M."/>
            <person name="Stern D."/>
            <person name="Umen J."/>
            <person name="Willows R."/>
            <person name="Wilson N."/>
            <person name="Zimmer S.L."/>
            <person name="Allmer J."/>
            <person name="Balk J."/>
            <person name="Bisova K."/>
            <person name="Chen C.J."/>
            <person name="Elias M."/>
            <person name="Gendler K."/>
            <person name="Hauser C."/>
            <person name="Lamb M.R."/>
            <person name="Ledford H."/>
            <person name="Long J.C."/>
            <person name="Minagawa J."/>
            <person name="Page M.D."/>
            <person name="Pan J."/>
            <person name="Pootakham W."/>
            <person name="Roje S."/>
            <person name="Rose A."/>
            <person name="Stahlberg E."/>
            <person name="Terauchi A.M."/>
            <person name="Yang P."/>
            <person name="Ball S."/>
            <person name="Bowler C."/>
            <person name="Dieckmann C.L."/>
            <person name="Gladyshev V.N."/>
            <person name="Green P."/>
            <person name="Jorgensen R."/>
            <person name="Mayfield S."/>
            <person name="Mueller-Roeber B."/>
            <person name="Rajamani S."/>
            <person name="Sayre R.T."/>
            <person name="Brokstein P."/>
            <person name="Dubchak I."/>
            <person name="Goodstein D."/>
            <person name="Hornick L."/>
            <person name="Huang Y.W."/>
            <person name="Jhaveri J."/>
            <person name="Luo Y."/>
            <person name="Martinez D."/>
            <person name="Ngau W.C."/>
            <person name="Otillar B."/>
            <person name="Poliakov A."/>
            <person name="Porter A."/>
            <person name="Szajkowski L."/>
            <person name="Werner G."/>
            <person name="Zhou K."/>
            <person name="Grigoriev I.V."/>
            <person name="Rokhsar D.S."/>
            <person name="Grossman A.R."/>
        </authorList>
    </citation>
    <scope>NUCLEOTIDE SEQUENCE [LARGE SCALE GENOMIC DNA]</scope>
    <source>
        <strain evidence="12">CC-503</strain>
    </source>
</reference>
<dbReference type="KEGG" id="cre:CHLRE_16g651450v5"/>
<dbReference type="PANTHER" id="PTHR13367:SF33">
    <property type="entry name" value="P-LOOP CONTAINING NUCLEOSIDE TRIPHOSPHATE HYDROLASE PROTEIN"/>
    <property type="match status" value="1"/>
</dbReference>
<organism evidence="11 12">
    <name type="scientific">Chlamydomonas reinhardtii</name>
    <name type="common">Chlamydomonas smithii</name>
    <dbReference type="NCBI Taxonomy" id="3055"/>
    <lineage>
        <taxon>Eukaryota</taxon>
        <taxon>Viridiplantae</taxon>
        <taxon>Chlorophyta</taxon>
        <taxon>core chlorophytes</taxon>
        <taxon>Chlorophyceae</taxon>
        <taxon>CS clade</taxon>
        <taxon>Chlamydomonadales</taxon>
        <taxon>Chlamydomonadaceae</taxon>
        <taxon>Chlamydomonas</taxon>
    </lineage>
</organism>
<feature type="compositionally biased region" description="Acidic residues" evidence="8">
    <location>
        <begin position="2956"/>
        <end position="2973"/>
    </location>
</feature>
<dbReference type="PaxDb" id="3055-EDO99520"/>
<dbReference type="InParanoid" id="A0A2K3CSY6"/>
<dbReference type="SUPFAM" id="SSF52540">
    <property type="entry name" value="P-loop containing nucleoside triphosphate hydrolases"/>
    <property type="match status" value="1"/>
</dbReference>
<keyword evidence="12" id="KW-1185">Reference proteome</keyword>
<evidence type="ECO:0000256" key="1">
    <source>
        <dbReference type="ARBA" id="ARBA00000707"/>
    </source>
</evidence>
<dbReference type="GeneID" id="5723713"/>
<gene>
    <name evidence="11" type="ORF">CHLRE_16g651450v5</name>
</gene>
<dbReference type="EC" id="3.4.19.12" evidence="2"/>
<dbReference type="ExpressionAtlas" id="A0A2K3CSY6">
    <property type="expression patterns" value="baseline"/>
</dbReference>
<dbReference type="InterPro" id="IPR022099">
    <property type="entry name" value="DUF3638"/>
</dbReference>
<dbReference type="Pfam" id="PF12340">
    <property type="entry name" value="DUF3638"/>
    <property type="match status" value="1"/>
</dbReference>
<keyword evidence="5" id="KW-0378">Hydrolase</keyword>
<feature type="coiled-coil region" evidence="7">
    <location>
        <begin position="650"/>
        <end position="677"/>
    </location>
</feature>
<keyword evidence="3" id="KW-0645">Protease</keyword>
<evidence type="ECO:0000259" key="10">
    <source>
        <dbReference type="Pfam" id="PF12359"/>
    </source>
</evidence>
<accession>A0A2K3CSY6</accession>
<dbReference type="RefSeq" id="XP_042915448.1">
    <property type="nucleotide sequence ID" value="XM_043070805.1"/>
</dbReference>
<evidence type="ECO:0000256" key="7">
    <source>
        <dbReference type="SAM" id="Coils"/>
    </source>
</evidence>
<keyword evidence="7" id="KW-0175">Coiled coil</keyword>
<feature type="domain" description="DUF3638" evidence="9">
    <location>
        <begin position="2033"/>
        <end position="2263"/>
    </location>
</feature>
<evidence type="ECO:0000259" key="9">
    <source>
        <dbReference type="Pfam" id="PF12340"/>
    </source>
</evidence>
<evidence type="ECO:0000313" key="11">
    <source>
        <dbReference type="EMBL" id="PNW71371.1"/>
    </source>
</evidence>
<dbReference type="OrthoDB" id="538905at2759"/>
<protein>
    <recommendedName>
        <fullName evidence="2">ubiquitinyl hydrolase 1</fullName>
        <ecNumber evidence="2">3.4.19.12</ecNumber>
    </recommendedName>
</protein>
<evidence type="ECO:0000256" key="4">
    <source>
        <dbReference type="ARBA" id="ARBA00022786"/>
    </source>
</evidence>
<dbReference type="OMA" id="HWYWVER"/>
<keyword evidence="6" id="KW-0788">Thiol protease</keyword>
<feature type="region of interest" description="Disordered" evidence="8">
    <location>
        <begin position="1726"/>
        <end position="1754"/>
    </location>
</feature>
<feature type="region of interest" description="Disordered" evidence="8">
    <location>
        <begin position="240"/>
        <end position="272"/>
    </location>
</feature>